<evidence type="ECO:0000313" key="8">
    <source>
        <dbReference type="Proteomes" id="UP000045051"/>
    </source>
</evidence>
<feature type="transmembrane region" description="Helical" evidence="6">
    <location>
        <begin position="430"/>
        <end position="449"/>
    </location>
</feature>
<dbReference type="AlphaFoldDB" id="A0A0B7I0H4"/>
<proteinExistence type="predicted"/>
<dbReference type="GO" id="GO:0015920">
    <property type="term" value="P:lipopolysaccharide transport"/>
    <property type="evidence" value="ECO:0007669"/>
    <property type="project" value="TreeGrafter"/>
</dbReference>
<gene>
    <name evidence="7" type="ORF">CCAND38_120023</name>
</gene>
<dbReference type="RefSeq" id="WP_042343206.1">
    <property type="nucleotide sequence ID" value="NZ_CDOH01000170.1"/>
</dbReference>
<protein>
    <submittedName>
        <fullName evidence="7">Permease, YjgP/YjgQ family</fullName>
    </submittedName>
</protein>
<dbReference type="PANTHER" id="PTHR33529">
    <property type="entry name" value="SLR0882 PROTEIN-RELATED"/>
    <property type="match status" value="1"/>
</dbReference>
<feature type="transmembrane region" description="Helical" evidence="6">
    <location>
        <begin position="12"/>
        <end position="36"/>
    </location>
</feature>
<dbReference type="PANTHER" id="PTHR33529:SF6">
    <property type="entry name" value="YJGP_YJGQ FAMILY PERMEASE"/>
    <property type="match status" value="1"/>
</dbReference>
<keyword evidence="3 6" id="KW-0812">Transmembrane</keyword>
<keyword evidence="4 6" id="KW-1133">Transmembrane helix</keyword>
<evidence type="ECO:0000256" key="4">
    <source>
        <dbReference type="ARBA" id="ARBA00022989"/>
    </source>
</evidence>
<evidence type="ECO:0000256" key="2">
    <source>
        <dbReference type="ARBA" id="ARBA00022475"/>
    </source>
</evidence>
<name>A0A0B7I0H4_9FLAO</name>
<feature type="transmembrane region" description="Helical" evidence="6">
    <location>
        <begin position="102"/>
        <end position="126"/>
    </location>
</feature>
<dbReference type="Proteomes" id="UP000045051">
    <property type="component" value="Unassembled WGS sequence"/>
</dbReference>
<feature type="transmembrane region" description="Helical" evidence="6">
    <location>
        <begin position="399"/>
        <end position="418"/>
    </location>
</feature>
<evidence type="ECO:0000256" key="6">
    <source>
        <dbReference type="SAM" id="Phobius"/>
    </source>
</evidence>
<dbReference type="EMBL" id="CDOI01000024">
    <property type="protein sequence ID" value="CEN43627.1"/>
    <property type="molecule type" value="Genomic_DNA"/>
</dbReference>
<keyword evidence="2" id="KW-1003">Cell membrane</keyword>
<evidence type="ECO:0000313" key="7">
    <source>
        <dbReference type="EMBL" id="CEN43627.1"/>
    </source>
</evidence>
<dbReference type="InterPro" id="IPR005495">
    <property type="entry name" value="LptG/LptF_permease"/>
</dbReference>
<dbReference type="Pfam" id="PF03739">
    <property type="entry name" value="LptF_LptG"/>
    <property type="match status" value="1"/>
</dbReference>
<sequence>MKILDRYILTQFLKNFLGTLFVLILIFMFHTLWTYIDDLAGRGLEMWIIAKFLIFFIPQLIPIILPLAVVVSSIMTFGAFAENYEFAAMKASGISVQRAMRPLLVFMGFLSLFTFFLVNVVIPVSYTELFDLRRNIAKVKPAMAIAEGIFSDIGDDFSIKVDKKSGKNDEFLEKVVIHKKSPDRVNRTVIIAERGELKNVKNSDFLQLILEDGNYYEDIKTQTYAQQQRFPFAKVHFDKYVINIDLSHLNNVDFNEKTNITTYRMMNVGQLNYAIDSLRNDFKQHIADHGGSMMRRTGIFLPEKNIKTSENNNVEDISELLNLFEAHKKRQIWDMAVSNAQSQYDNLDFRQRDIEYRYKTLNLHILNLSDKFALTFSCFVLFFVAAPLGAFIRKGGLGLPFVVAMVLFLSYYFISLFVKNIAENNTVSPVIAPWFSTLILLPLGIYLTIRVTTDKGLFQFEKLHKLFDFLKRKQQSNKR</sequence>
<dbReference type="GO" id="GO:0043190">
    <property type="term" value="C:ATP-binding cassette (ABC) transporter complex"/>
    <property type="evidence" value="ECO:0007669"/>
    <property type="project" value="TreeGrafter"/>
</dbReference>
<keyword evidence="5 6" id="KW-0472">Membrane</keyword>
<accession>A0A0B7I0H4</accession>
<comment type="subcellular location">
    <subcellularLocation>
        <location evidence="1">Cell membrane</location>
        <topology evidence="1">Multi-pass membrane protein</topology>
    </subcellularLocation>
</comment>
<evidence type="ECO:0000256" key="5">
    <source>
        <dbReference type="ARBA" id="ARBA00023136"/>
    </source>
</evidence>
<reference evidence="7 8" key="1">
    <citation type="submission" date="2015-01" db="EMBL/GenBank/DDBJ databases">
        <authorList>
            <person name="MANFREDI Pablo"/>
        </authorList>
    </citation>
    <scope>NUCLEOTIDE SEQUENCE [LARGE SCALE GENOMIC DNA]</scope>
    <source>
        <strain evidence="7 8">CcD38</strain>
    </source>
</reference>
<evidence type="ECO:0000256" key="3">
    <source>
        <dbReference type="ARBA" id="ARBA00022692"/>
    </source>
</evidence>
<feature type="transmembrane region" description="Helical" evidence="6">
    <location>
        <begin position="48"/>
        <end position="81"/>
    </location>
</feature>
<organism evidence="7 8">
    <name type="scientific">Capnocytophaga canis</name>
    <dbReference type="NCBI Taxonomy" id="1848903"/>
    <lineage>
        <taxon>Bacteria</taxon>
        <taxon>Pseudomonadati</taxon>
        <taxon>Bacteroidota</taxon>
        <taxon>Flavobacteriia</taxon>
        <taxon>Flavobacteriales</taxon>
        <taxon>Flavobacteriaceae</taxon>
        <taxon>Capnocytophaga</taxon>
    </lineage>
</organism>
<feature type="transmembrane region" description="Helical" evidence="6">
    <location>
        <begin position="372"/>
        <end position="392"/>
    </location>
</feature>
<evidence type="ECO:0000256" key="1">
    <source>
        <dbReference type="ARBA" id="ARBA00004651"/>
    </source>
</evidence>
<keyword evidence="8" id="KW-1185">Reference proteome</keyword>